<dbReference type="Gene3D" id="1.20.1270.210">
    <property type="match status" value="1"/>
</dbReference>
<dbReference type="Gene3D" id="3.40.140.120">
    <property type="match status" value="1"/>
</dbReference>
<proteinExistence type="predicted"/>
<reference evidence="2 3" key="1">
    <citation type="submission" date="2019-08" db="EMBL/GenBank/DDBJ databases">
        <title>In-depth cultivation of the pig gut microbiome towards novel bacterial diversity and tailored functional studies.</title>
        <authorList>
            <person name="Wylensek D."/>
            <person name="Hitch T.C.A."/>
            <person name="Clavel T."/>
        </authorList>
    </citation>
    <scope>NUCLEOTIDE SEQUENCE [LARGE SCALE GENOMIC DNA]</scope>
    <source>
        <strain evidence="2 3">RF-GAM-744-WT-7</strain>
    </source>
</reference>
<dbReference type="InterPro" id="IPR006427">
    <property type="entry name" value="Portal_HK97"/>
</dbReference>
<dbReference type="AlphaFoldDB" id="A0A7K0K1Y4"/>
<evidence type="ECO:0000313" key="2">
    <source>
        <dbReference type="EMBL" id="MST49491.1"/>
    </source>
</evidence>
<name>A0A7K0K1Y4_9ACTO</name>
<dbReference type="Proteomes" id="UP000442535">
    <property type="component" value="Unassembled WGS sequence"/>
</dbReference>
<dbReference type="Pfam" id="PF04860">
    <property type="entry name" value="Phage_portal"/>
    <property type="match status" value="1"/>
</dbReference>
<sequence>MGILKNALHLVTRSDTGAQDPTPTESSAPVPPPRSAYLTPESSLALESVYRAVSILQAAAQQISLDSWRGIQKVDPAPSLVTRPAACMARSEFIAETVMSLALRGNAYWRIWRNEAQEIINLEPLDPALVLVSMTKPGRYKYHYQGQELTRSKIAHMKLLRVPGRPEGLGPIQAARELLTGALAVRNYADNWINSGGVPNGVLSTEQALTAQMASNYKQQWMESQSYDKGPAVLGSGLKYSPLALKPEELQWLESQKFSVTQVARLFGIPAAHMLAAVEGSSMTYTNIEQMEISFIRYTLMGYLRPIEEAFTDILPRGQTARFNLDSLLRTDTAQRYNSYATAIQAGFMTIDEVRQIENLPPMNGENSEEESLQQPA</sequence>
<accession>A0A7K0K1Y4</accession>
<dbReference type="RefSeq" id="WP_154544186.1">
    <property type="nucleotide sequence ID" value="NZ_VUMY01000006.1"/>
</dbReference>
<protein>
    <submittedName>
        <fullName evidence="2">Phage portal protein</fullName>
    </submittedName>
</protein>
<feature type="region of interest" description="Disordered" evidence="1">
    <location>
        <begin position="12"/>
        <end position="35"/>
    </location>
</feature>
<dbReference type="Gene3D" id="3.30.1120.70">
    <property type="match status" value="1"/>
</dbReference>
<evidence type="ECO:0000313" key="3">
    <source>
        <dbReference type="Proteomes" id="UP000442535"/>
    </source>
</evidence>
<dbReference type="InterPro" id="IPR006944">
    <property type="entry name" value="Phage/GTA_portal"/>
</dbReference>
<keyword evidence="3" id="KW-1185">Reference proteome</keyword>
<dbReference type="NCBIfam" id="TIGR01537">
    <property type="entry name" value="portal_HK97"/>
    <property type="match status" value="1"/>
</dbReference>
<organism evidence="2 3">
    <name type="scientific">Mobiluncus porci</name>
    <dbReference type="NCBI Taxonomy" id="2652278"/>
    <lineage>
        <taxon>Bacteria</taxon>
        <taxon>Bacillati</taxon>
        <taxon>Actinomycetota</taxon>
        <taxon>Actinomycetes</taxon>
        <taxon>Actinomycetales</taxon>
        <taxon>Actinomycetaceae</taxon>
        <taxon>Mobiluncus</taxon>
    </lineage>
</organism>
<gene>
    <name evidence="2" type="ORF">FYJ63_04480</name>
</gene>
<comment type="caution">
    <text evidence="2">The sequence shown here is derived from an EMBL/GenBank/DDBJ whole genome shotgun (WGS) entry which is preliminary data.</text>
</comment>
<feature type="compositionally biased region" description="Polar residues" evidence="1">
    <location>
        <begin position="13"/>
        <end position="27"/>
    </location>
</feature>
<dbReference type="EMBL" id="VUMY01000006">
    <property type="protein sequence ID" value="MST49491.1"/>
    <property type="molecule type" value="Genomic_DNA"/>
</dbReference>
<evidence type="ECO:0000256" key="1">
    <source>
        <dbReference type="SAM" id="MobiDB-lite"/>
    </source>
</evidence>